<evidence type="ECO:0000313" key="2">
    <source>
        <dbReference type="WBParaSite" id="SSTP_0000601500.1"/>
    </source>
</evidence>
<accession>A0A0K0E931</accession>
<sequence>MGNILFKSFLYTTEIFIHKEQQPQNTVFNCSELINILYDQLSDPVDKLNFKLTCRSFYNIISNKVSHSQESIFNKNSLDEYGFTVQGSHFSIRNNILNIQLHLGNSLFQPNFDLLVNKIKNNINKVVKLKVQFGWFSCVKELEKLDIFHKIKIFEFTRFPLQPIHMLTFKYLKSLQPHTIILDCSLYDFYDNENKIDEKWFFPRSMKNLSFKCAGKYWAKFLLEGLSIFKLKELNNLELIFNDCHDTYSKYSNKLKIISEYFNEINIIYNGVYIIDRFYKLVDSFTSYSNSIKFNISIQVEIYDDFWDVASTNACKKVELLWIFFFTERNRKFDNNADVICGTLSKMSNLKTLIIDFKMFKCGRNYKRMISSLNNDLKNIQIAGCQNFKLIHLQFMAKKFRNIEILSLHEVSSSDITITEIFNLFPSLKILEVFYLKSLKSSGFLDFLKGNNIEDDVYKFKWPTTKFLNIFTYYPDEYELNELKIIEKKIPRKSGQLIISKDKYNINQVDEKDLLRITLQNHSECRNYLKVFMNQYFFDNVPVGFYKNIVVEPNNFTLRYEVENLNSIDLYNVFES</sequence>
<name>A0A0K0E931_STRER</name>
<evidence type="ECO:0000313" key="3">
    <source>
        <dbReference type="WBParaSite" id="TCONS_00002889.p1"/>
    </source>
</evidence>
<proteinExistence type="predicted"/>
<protein>
    <submittedName>
        <fullName evidence="2 3">F-box domain-containing protein</fullName>
    </submittedName>
</protein>
<dbReference type="WBParaSite" id="TCONS_00002889.p1">
    <property type="protein sequence ID" value="TCONS_00002889.p1"/>
    <property type="gene ID" value="XLOC_002682"/>
</dbReference>
<dbReference type="Gene3D" id="3.80.10.10">
    <property type="entry name" value="Ribonuclease Inhibitor"/>
    <property type="match status" value="1"/>
</dbReference>
<dbReference type="AlphaFoldDB" id="A0A0K0E931"/>
<dbReference type="WBParaSite" id="SSTP_0000601500.1">
    <property type="protein sequence ID" value="SSTP_0000601500.1"/>
    <property type="gene ID" value="SSTP_0000601500"/>
</dbReference>
<evidence type="ECO:0000313" key="1">
    <source>
        <dbReference type="Proteomes" id="UP000035681"/>
    </source>
</evidence>
<dbReference type="SUPFAM" id="SSF52047">
    <property type="entry name" value="RNI-like"/>
    <property type="match status" value="1"/>
</dbReference>
<organism evidence="2">
    <name type="scientific">Strongyloides stercoralis</name>
    <name type="common">Threadworm</name>
    <dbReference type="NCBI Taxonomy" id="6248"/>
    <lineage>
        <taxon>Eukaryota</taxon>
        <taxon>Metazoa</taxon>
        <taxon>Ecdysozoa</taxon>
        <taxon>Nematoda</taxon>
        <taxon>Chromadorea</taxon>
        <taxon>Rhabditida</taxon>
        <taxon>Tylenchina</taxon>
        <taxon>Panagrolaimomorpha</taxon>
        <taxon>Strongyloidoidea</taxon>
        <taxon>Strongyloididae</taxon>
        <taxon>Strongyloides</taxon>
    </lineage>
</organism>
<dbReference type="InterPro" id="IPR032675">
    <property type="entry name" value="LRR_dom_sf"/>
</dbReference>
<dbReference type="Proteomes" id="UP000035681">
    <property type="component" value="Unplaced"/>
</dbReference>
<keyword evidence="1" id="KW-1185">Reference proteome</keyword>
<reference evidence="2" key="1">
    <citation type="submission" date="2015-08" db="UniProtKB">
        <authorList>
            <consortium name="WormBaseParasite"/>
        </authorList>
    </citation>
    <scope>IDENTIFICATION</scope>
</reference>